<feature type="signal peptide" evidence="1">
    <location>
        <begin position="1"/>
        <end position="26"/>
    </location>
</feature>
<gene>
    <name evidence="2" type="ORF">GCM10023322_51960</name>
</gene>
<evidence type="ECO:0000313" key="3">
    <source>
        <dbReference type="Proteomes" id="UP001501570"/>
    </source>
</evidence>
<comment type="caution">
    <text evidence="2">The sequence shown here is derived from an EMBL/GenBank/DDBJ whole genome shotgun (WGS) entry which is preliminary data.</text>
</comment>
<reference evidence="3" key="1">
    <citation type="journal article" date="2019" name="Int. J. Syst. Evol. Microbiol.">
        <title>The Global Catalogue of Microorganisms (GCM) 10K type strain sequencing project: providing services to taxonomists for standard genome sequencing and annotation.</title>
        <authorList>
            <consortium name="The Broad Institute Genomics Platform"/>
            <consortium name="The Broad Institute Genome Sequencing Center for Infectious Disease"/>
            <person name="Wu L."/>
            <person name="Ma J."/>
        </authorList>
    </citation>
    <scope>NUCLEOTIDE SEQUENCE [LARGE SCALE GENOMIC DNA]</scope>
    <source>
        <strain evidence="3">JCM 18304</strain>
    </source>
</reference>
<keyword evidence="1" id="KW-0732">Signal</keyword>
<dbReference type="EMBL" id="BAABJQ010000017">
    <property type="protein sequence ID" value="GAA5192414.1"/>
    <property type="molecule type" value="Genomic_DNA"/>
</dbReference>
<accession>A0ABP9S7K9</accession>
<proteinExistence type="predicted"/>
<feature type="chain" id="PRO_5046611955" evidence="1">
    <location>
        <begin position="27"/>
        <end position="363"/>
    </location>
</feature>
<protein>
    <submittedName>
        <fullName evidence="2">Uncharacterized protein</fullName>
    </submittedName>
</protein>
<keyword evidence="3" id="KW-1185">Reference proteome</keyword>
<dbReference type="Proteomes" id="UP001501570">
    <property type="component" value="Unassembled WGS sequence"/>
</dbReference>
<evidence type="ECO:0000256" key="1">
    <source>
        <dbReference type="SAM" id="SignalP"/>
    </source>
</evidence>
<organism evidence="2 3">
    <name type="scientific">Rugosimonospora acidiphila</name>
    <dbReference type="NCBI Taxonomy" id="556531"/>
    <lineage>
        <taxon>Bacteria</taxon>
        <taxon>Bacillati</taxon>
        <taxon>Actinomycetota</taxon>
        <taxon>Actinomycetes</taxon>
        <taxon>Micromonosporales</taxon>
        <taxon>Micromonosporaceae</taxon>
        <taxon>Rugosimonospora</taxon>
    </lineage>
</organism>
<name>A0ABP9S7K9_9ACTN</name>
<evidence type="ECO:0000313" key="2">
    <source>
        <dbReference type="EMBL" id="GAA5192414.1"/>
    </source>
</evidence>
<sequence>MQRWGRVATAVSVLAGLVAVGGPAYAQSTAASPAAVPGTWTVTEIEDNPPGLWGVTEYDYIEPTSSGDVLMASEDSPYQPDYRQPIRCWNGSTWTFIPEPGPGFPAASGHRQYGALGGASCSDFWVFGAASAPKRWHWDGSFWQSAAMSTTDPVWSVKAFAANDIWAFTLNGQGLHFDGSTWRQVSMPPIDVKNVVGRSGTDFWAMGTTPVDAHPYGNAAYRWNGTTWTKGSVPSTYKGYYIYGSLGPNNDVYEFGFSLADGYLRWDGTSWHHEKAGSLTSGIGGVAYAAGALWAASGSGFARLYNGAWSMVAAPPVDDPYGMAIYGLAADPRSQSVFGGGVVGYAESTTQRKIVIQNIGQTG</sequence>